<proteinExistence type="predicted"/>
<evidence type="ECO:0000256" key="1">
    <source>
        <dbReference type="SAM" id="MobiDB-lite"/>
    </source>
</evidence>
<dbReference type="Proteomes" id="UP000650467">
    <property type="component" value="Unassembled WGS sequence"/>
</dbReference>
<feature type="compositionally biased region" description="Low complexity" evidence="1">
    <location>
        <begin position="237"/>
        <end position="248"/>
    </location>
</feature>
<evidence type="ECO:0000313" key="2">
    <source>
        <dbReference type="EMBL" id="KAG2433836.1"/>
    </source>
</evidence>
<gene>
    <name evidence="2" type="ORF">HXX76_008192</name>
</gene>
<dbReference type="EMBL" id="JAEHOC010000018">
    <property type="protein sequence ID" value="KAG2433836.1"/>
    <property type="molecule type" value="Genomic_DNA"/>
</dbReference>
<reference evidence="2" key="1">
    <citation type="journal article" date="2020" name="bioRxiv">
        <title>Comparative genomics of Chlamydomonas.</title>
        <authorList>
            <person name="Craig R.J."/>
            <person name="Hasan A.R."/>
            <person name="Ness R.W."/>
            <person name="Keightley P.D."/>
        </authorList>
    </citation>
    <scope>NUCLEOTIDE SEQUENCE</scope>
    <source>
        <strain evidence="2">SAG 7.73</strain>
    </source>
</reference>
<dbReference type="OrthoDB" id="10632412at2759"/>
<protein>
    <submittedName>
        <fullName evidence="2">Uncharacterized protein</fullName>
    </submittedName>
</protein>
<name>A0A835T935_CHLIN</name>
<keyword evidence="3" id="KW-1185">Reference proteome</keyword>
<evidence type="ECO:0000313" key="3">
    <source>
        <dbReference type="Proteomes" id="UP000650467"/>
    </source>
</evidence>
<dbReference type="AlphaFoldDB" id="A0A835T935"/>
<feature type="region of interest" description="Disordered" evidence="1">
    <location>
        <begin position="125"/>
        <end position="266"/>
    </location>
</feature>
<comment type="caution">
    <text evidence="2">The sequence shown here is derived from an EMBL/GenBank/DDBJ whole genome shotgun (WGS) entry which is preliminary data.</text>
</comment>
<accession>A0A835T935</accession>
<organism evidence="2 3">
    <name type="scientific">Chlamydomonas incerta</name>
    <dbReference type="NCBI Taxonomy" id="51695"/>
    <lineage>
        <taxon>Eukaryota</taxon>
        <taxon>Viridiplantae</taxon>
        <taxon>Chlorophyta</taxon>
        <taxon>core chlorophytes</taxon>
        <taxon>Chlorophyceae</taxon>
        <taxon>CS clade</taxon>
        <taxon>Chlamydomonadales</taxon>
        <taxon>Chlamydomonadaceae</taxon>
        <taxon>Chlamydomonas</taxon>
    </lineage>
</organism>
<sequence>MNPGDPQGRGAVNAAFAPGAPAAAATFPAAAGISSYAATAVHTATDPTTGLPVTTFRNVAVGAAPNPAGGMTTVAYQFQQQQTVAGGVAPAAAATATYPYASLTAAGADAGGGGGGATLQEMAAAGGGGGGADDYKEDDYSGGGRDRAYDPEEPLAGGADFEDPDVDDDLLEDENALEAAGPLQDVYEPDVMADRGGFADSGQQQYMQQPAAAGKGGGGGGAAASDVSAMVGGGGNSALAGGSSVETTGRGGGGDSAGSGGSAGRA</sequence>
<feature type="compositionally biased region" description="Gly residues" evidence="1">
    <location>
        <begin position="249"/>
        <end position="266"/>
    </location>
</feature>
<feature type="compositionally biased region" description="Acidic residues" evidence="1">
    <location>
        <begin position="160"/>
        <end position="176"/>
    </location>
</feature>